<evidence type="ECO:0000256" key="1">
    <source>
        <dbReference type="SAM" id="MobiDB-lite"/>
    </source>
</evidence>
<evidence type="ECO:0000313" key="3">
    <source>
        <dbReference type="Proteomes" id="UP000076842"/>
    </source>
</evidence>
<dbReference type="Proteomes" id="UP000076842">
    <property type="component" value="Unassembled WGS sequence"/>
</dbReference>
<reference evidence="2 3" key="1">
    <citation type="journal article" date="2016" name="Mol. Biol. Evol.">
        <title>Comparative Genomics of Early-Diverging Mushroom-Forming Fungi Provides Insights into the Origins of Lignocellulose Decay Capabilities.</title>
        <authorList>
            <person name="Nagy L.G."/>
            <person name="Riley R."/>
            <person name="Tritt A."/>
            <person name="Adam C."/>
            <person name="Daum C."/>
            <person name="Floudas D."/>
            <person name="Sun H."/>
            <person name="Yadav J.S."/>
            <person name="Pangilinan J."/>
            <person name="Larsson K.H."/>
            <person name="Matsuura K."/>
            <person name="Barry K."/>
            <person name="Labutti K."/>
            <person name="Kuo R."/>
            <person name="Ohm R.A."/>
            <person name="Bhattacharya S.S."/>
            <person name="Shirouzu T."/>
            <person name="Yoshinaga Y."/>
            <person name="Martin F.M."/>
            <person name="Grigoriev I.V."/>
            <person name="Hibbett D.S."/>
        </authorList>
    </citation>
    <scope>NUCLEOTIDE SEQUENCE [LARGE SCALE GENOMIC DNA]</scope>
    <source>
        <strain evidence="2 3">HHB12733</strain>
    </source>
</reference>
<evidence type="ECO:0000313" key="2">
    <source>
        <dbReference type="EMBL" id="KZT57561.1"/>
    </source>
</evidence>
<gene>
    <name evidence="2" type="ORF">CALCODRAFT_541482</name>
</gene>
<organism evidence="2 3">
    <name type="scientific">Calocera cornea HHB12733</name>
    <dbReference type="NCBI Taxonomy" id="1353952"/>
    <lineage>
        <taxon>Eukaryota</taxon>
        <taxon>Fungi</taxon>
        <taxon>Dikarya</taxon>
        <taxon>Basidiomycota</taxon>
        <taxon>Agaricomycotina</taxon>
        <taxon>Dacrymycetes</taxon>
        <taxon>Dacrymycetales</taxon>
        <taxon>Dacrymycetaceae</taxon>
        <taxon>Calocera</taxon>
    </lineage>
</organism>
<protein>
    <submittedName>
        <fullName evidence="2">Uncharacterized protein</fullName>
    </submittedName>
</protein>
<sequence>MDVLNKYKAAHPDLENALNAGYALGEDEELEGSMISPLVSRICCRYSKTSLSDSASGGKTRHQTDFVNWMESNETAKKDNKCKETLEDIIGILNLDPEESEEKDGYLTEDVIMEDQEDEESPNRPGWAPSGVATQGRDVSVTAVGTSATSDAQLENHLAVAREVLLGRHAEGKMIIKEIDEYIATLKSPRGDSGKTGTA</sequence>
<dbReference type="AlphaFoldDB" id="A0A165G3Q0"/>
<dbReference type="InParanoid" id="A0A165G3Q0"/>
<dbReference type="EMBL" id="KV423962">
    <property type="protein sequence ID" value="KZT57561.1"/>
    <property type="molecule type" value="Genomic_DNA"/>
</dbReference>
<name>A0A165G3Q0_9BASI</name>
<keyword evidence="3" id="KW-1185">Reference proteome</keyword>
<feature type="region of interest" description="Disordered" evidence="1">
    <location>
        <begin position="115"/>
        <end position="136"/>
    </location>
</feature>
<accession>A0A165G3Q0</accession>
<proteinExistence type="predicted"/>